<sequence>MEDVDVAPESLFRPAKRRKFIRRRPDEDAEETSRDTTTATSTTDPKHTPEGQSKLNEDDDESTQSTGVVRLRRPNPARKGGIGFSATSRPGQNSNRQSALVSSRESEKESIRDMTDRFTGNAGQTVDVDRHMYDPTSSALQMAFIDSEMAKRYRHSPLPENEEKQPISQHSEKPTAPGPGQAQAQSEREPASLGRLHEIDLGQEAKLRNIERTEAATRGFGSGESQTDRDRPGQAEDSGKSRRNRRRTSADIERDRLVEEVLRESKLDVYDEPEDEPNLDDQEADDRIAEQFRRDFMDAIQSRRRARTNTKPATTSGGSGSKVEPPKGPKLGGSRSARAAMREMQSKK</sequence>
<proteinExistence type="inferred from homology"/>
<protein>
    <submittedName>
        <fullName evidence="5">Uncharacterized protein</fullName>
    </submittedName>
</protein>
<keyword evidence="3" id="KW-0539">Nucleus</keyword>
<dbReference type="PANTHER" id="PTHR13486:SF2">
    <property type="entry name" value="SPLICING FACTOR C9ORF78"/>
    <property type="match status" value="1"/>
</dbReference>
<dbReference type="GeneID" id="81373469"/>
<evidence type="ECO:0000313" key="6">
    <source>
        <dbReference type="Proteomes" id="UP001147747"/>
    </source>
</evidence>
<feature type="compositionally biased region" description="Polar residues" evidence="4">
    <location>
        <begin position="85"/>
        <end position="103"/>
    </location>
</feature>
<feature type="compositionally biased region" description="Basic and acidic residues" evidence="4">
    <location>
        <begin position="161"/>
        <end position="173"/>
    </location>
</feature>
<keyword evidence="6" id="KW-1185">Reference proteome</keyword>
<comment type="caution">
    <text evidence="5">The sequence shown here is derived from an EMBL/GenBank/DDBJ whole genome shotgun (WGS) entry which is preliminary data.</text>
</comment>
<reference evidence="5" key="2">
    <citation type="journal article" date="2023" name="IMA Fungus">
        <title>Comparative genomic study of the Penicillium genus elucidates a diverse pangenome and 15 lateral gene transfer events.</title>
        <authorList>
            <person name="Petersen C."/>
            <person name="Sorensen T."/>
            <person name="Nielsen M.R."/>
            <person name="Sondergaard T.E."/>
            <person name="Sorensen J.L."/>
            <person name="Fitzpatrick D.A."/>
            <person name="Frisvad J.C."/>
            <person name="Nielsen K.L."/>
        </authorList>
    </citation>
    <scope>NUCLEOTIDE SEQUENCE</scope>
    <source>
        <strain evidence="5">IBT 29677</strain>
    </source>
</reference>
<feature type="compositionally biased region" description="Acidic residues" evidence="4">
    <location>
        <begin position="270"/>
        <end position="284"/>
    </location>
</feature>
<comment type="similarity">
    <text evidence="2">Belongs to the TLS1 family.</text>
</comment>
<feature type="compositionally biased region" description="Basic and acidic residues" evidence="4">
    <location>
        <begin position="23"/>
        <end position="34"/>
    </location>
</feature>
<dbReference type="AlphaFoldDB" id="A0A9W9VQ95"/>
<dbReference type="Pfam" id="PF07052">
    <property type="entry name" value="Hep_59"/>
    <property type="match status" value="1"/>
</dbReference>
<dbReference type="InterPro" id="IPR010756">
    <property type="entry name" value="Tls1-like"/>
</dbReference>
<evidence type="ECO:0000256" key="1">
    <source>
        <dbReference type="ARBA" id="ARBA00004123"/>
    </source>
</evidence>
<dbReference type="PANTHER" id="PTHR13486">
    <property type="entry name" value="TELOMERE LENGTH AND SILENCING PROTEIN 1 TLS1 FAMILY MEMBER"/>
    <property type="match status" value="1"/>
</dbReference>
<evidence type="ECO:0000256" key="4">
    <source>
        <dbReference type="SAM" id="MobiDB-lite"/>
    </source>
</evidence>
<feature type="compositionally biased region" description="Basic and acidic residues" evidence="4">
    <location>
        <begin position="248"/>
        <end position="269"/>
    </location>
</feature>
<dbReference type="Proteomes" id="UP001147747">
    <property type="component" value="Unassembled WGS sequence"/>
</dbReference>
<comment type="subcellular location">
    <subcellularLocation>
        <location evidence="1">Nucleus</location>
    </subcellularLocation>
</comment>
<organism evidence="5 6">
    <name type="scientific">Penicillium cosmopolitanum</name>
    <dbReference type="NCBI Taxonomy" id="1131564"/>
    <lineage>
        <taxon>Eukaryota</taxon>
        <taxon>Fungi</taxon>
        <taxon>Dikarya</taxon>
        <taxon>Ascomycota</taxon>
        <taxon>Pezizomycotina</taxon>
        <taxon>Eurotiomycetes</taxon>
        <taxon>Eurotiomycetidae</taxon>
        <taxon>Eurotiales</taxon>
        <taxon>Aspergillaceae</taxon>
        <taxon>Penicillium</taxon>
    </lineage>
</organism>
<reference evidence="5" key="1">
    <citation type="submission" date="2022-12" db="EMBL/GenBank/DDBJ databases">
        <authorList>
            <person name="Petersen C."/>
        </authorList>
    </citation>
    <scope>NUCLEOTIDE SEQUENCE</scope>
    <source>
        <strain evidence="5">IBT 29677</strain>
    </source>
</reference>
<feature type="compositionally biased region" description="Basic and acidic residues" evidence="4">
    <location>
        <begin position="104"/>
        <end position="116"/>
    </location>
</feature>
<evidence type="ECO:0000256" key="3">
    <source>
        <dbReference type="ARBA" id="ARBA00023242"/>
    </source>
</evidence>
<dbReference type="RefSeq" id="XP_056485109.1">
    <property type="nucleotide sequence ID" value="XM_056634489.1"/>
</dbReference>
<gene>
    <name evidence="5" type="ORF">N7509_009852</name>
</gene>
<evidence type="ECO:0000313" key="5">
    <source>
        <dbReference type="EMBL" id="KAJ5387311.1"/>
    </source>
</evidence>
<feature type="region of interest" description="Disordered" evidence="4">
    <location>
        <begin position="151"/>
        <end position="348"/>
    </location>
</feature>
<dbReference type="GO" id="GO:0000398">
    <property type="term" value="P:mRNA splicing, via spliceosome"/>
    <property type="evidence" value="ECO:0007669"/>
    <property type="project" value="TreeGrafter"/>
</dbReference>
<feature type="region of interest" description="Disordered" evidence="4">
    <location>
        <begin position="1"/>
        <end position="131"/>
    </location>
</feature>
<name>A0A9W9VQ95_9EURO</name>
<dbReference type="EMBL" id="JAPZBU010000009">
    <property type="protein sequence ID" value="KAJ5387311.1"/>
    <property type="molecule type" value="Genomic_DNA"/>
</dbReference>
<dbReference type="GO" id="GO:0005681">
    <property type="term" value="C:spliceosomal complex"/>
    <property type="evidence" value="ECO:0007669"/>
    <property type="project" value="TreeGrafter"/>
</dbReference>
<dbReference type="OrthoDB" id="5627at2759"/>
<accession>A0A9W9VQ95</accession>
<feature type="compositionally biased region" description="Basic and acidic residues" evidence="4">
    <location>
        <begin position="186"/>
        <end position="215"/>
    </location>
</feature>
<feature type="compositionally biased region" description="Basic and acidic residues" evidence="4">
    <location>
        <begin position="226"/>
        <end position="240"/>
    </location>
</feature>
<evidence type="ECO:0000256" key="2">
    <source>
        <dbReference type="ARBA" id="ARBA00007643"/>
    </source>
</evidence>
<feature type="compositionally biased region" description="Basic and acidic residues" evidence="4">
    <location>
        <begin position="285"/>
        <end position="297"/>
    </location>
</feature>